<protein>
    <submittedName>
        <fullName evidence="3">Uncharacterized protein</fullName>
    </submittedName>
</protein>
<organism evidence="3 4">
    <name type="scientific">Bifidobacterium adolescentis</name>
    <dbReference type="NCBI Taxonomy" id="1680"/>
    <lineage>
        <taxon>Bacteria</taxon>
        <taxon>Bacillati</taxon>
        <taxon>Actinomycetota</taxon>
        <taxon>Actinomycetes</taxon>
        <taxon>Bifidobacteriales</taxon>
        <taxon>Bifidobacteriaceae</taxon>
        <taxon>Bifidobacterium</taxon>
    </lineage>
</organism>
<dbReference type="RefSeq" id="WP_155512853.1">
    <property type="nucleotide sequence ID" value="NZ_AP028457.1"/>
</dbReference>
<name>A0A173Y0P4_BIFAD</name>
<dbReference type="Proteomes" id="UP001357973">
    <property type="component" value="Chromosome"/>
</dbReference>
<feature type="region of interest" description="Disordered" evidence="1">
    <location>
        <begin position="18"/>
        <end position="57"/>
    </location>
</feature>
<reference evidence="2 5" key="2">
    <citation type="submission" date="2023-06" db="EMBL/GenBank/DDBJ databases">
        <title>Complete Genome Sequences of Bifidobacterium faecale strain JCM19861T was isolated from human faeces by Jung-Hye Choi et al. (2014).</title>
        <authorList>
            <person name="Okuhama S."/>
            <person name="Takahashi H."/>
            <person name="Imaizumi K."/>
            <person name="Nakayama S."/>
            <person name="Ogata Y."/>
            <person name="Suda W."/>
        </authorList>
    </citation>
    <scope>NUCLEOTIDE SEQUENCE [LARGE SCALE GENOMIC DNA]</scope>
    <source>
        <strain evidence="2 5">JCM 19861</strain>
    </source>
</reference>
<dbReference type="AlphaFoldDB" id="A0A173Y0P4"/>
<dbReference type="EMBL" id="CYYI01000002">
    <property type="protein sequence ID" value="CUN57459.1"/>
    <property type="molecule type" value="Genomic_DNA"/>
</dbReference>
<evidence type="ECO:0000313" key="5">
    <source>
        <dbReference type="Proteomes" id="UP001357973"/>
    </source>
</evidence>
<evidence type="ECO:0000313" key="3">
    <source>
        <dbReference type="EMBL" id="CUN57459.1"/>
    </source>
</evidence>
<proteinExistence type="predicted"/>
<sequence>MFAQLANTILHGVRIFDEAAKNTTPAEMNRPDDCNEARSGHHRGENSHKKGNDDDVR</sequence>
<dbReference type="EMBL" id="AP028457">
    <property type="protein sequence ID" value="BEK82565.1"/>
    <property type="molecule type" value="Genomic_DNA"/>
</dbReference>
<feature type="compositionally biased region" description="Basic and acidic residues" evidence="1">
    <location>
        <begin position="29"/>
        <end position="57"/>
    </location>
</feature>
<accession>A0A173Y0P4</accession>
<reference evidence="3 4" key="1">
    <citation type="submission" date="2015-09" db="EMBL/GenBank/DDBJ databases">
        <authorList>
            <consortium name="Pathogen Informatics"/>
        </authorList>
    </citation>
    <scope>NUCLEOTIDE SEQUENCE [LARGE SCALE GENOMIC DNA]</scope>
    <source>
        <strain evidence="3 4">2789STDY5608824</strain>
    </source>
</reference>
<gene>
    <name evidence="2" type="ORF">B19861_05070</name>
    <name evidence="3" type="ORF">ERS852382_00816</name>
</gene>
<evidence type="ECO:0000256" key="1">
    <source>
        <dbReference type="SAM" id="MobiDB-lite"/>
    </source>
</evidence>
<dbReference type="Proteomes" id="UP000095647">
    <property type="component" value="Unassembled WGS sequence"/>
</dbReference>
<evidence type="ECO:0000313" key="4">
    <source>
        <dbReference type="Proteomes" id="UP000095647"/>
    </source>
</evidence>
<evidence type="ECO:0000313" key="2">
    <source>
        <dbReference type="EMBL" id="BEK82565.1"/>
    </source>
</evidence>
<keyword evidence="5" id="KW-1185">Reference proteome</keyword>